<dbReference type="GO" id="GO:0046872">
    <property type="term" value="F:metal ion binding"/>
    <property type="evidence" value="ECO:0007669"/>
    <property type="project" value="UniProtKB-KW"/>
</dbReference>
<feature type="domain" description="4Fe-4S" evidence="5">
    <location>
        <begin position="1"/>
        <end position="58"/>
    </location>
</feature>
<keyword evidence="3" id="KW-0408">Iron</keyword>
<dbReference type="AlphaFoldDB" id="A0A124FMI5"/>
<organism evidence="6 9">
    <name type="scientific">Methanothrix harundinacea</name>
    <dbReference type="NCBI Taxonomy" id="301375"/>
    <lineage>
        <taxon>Archaea</taxon>
        <taxon>Methanobacteriati</taxon>
        <taxon>Methanobacteriota</taxon>
        <taxon>Stenosarchaea group</taxon>
        <taxon>Methanomicrobia</taxon>
        <taxon>Methanotrichales</taxon>
        <taxon>Methanotrichaceae</taxon>
        <taxon>Methanothrix</taxon>
    </lineage>
</organism>
<protein>
    <submittedName>
        <fullName evidence="6">Fe-S cluster domain protein</fullName>
    </submittedName>
</protein>
<dbReference type="PROSITE" id="PS51656">
    <property type="entry name" value="4FE4S"/>
    <property type="match status" value="1"/>
</dbReference>
<dbReference type="InterPro" id="IPR007202">
    <property type="entry name" value="4Fe-4S_dom"/>
</dbReference>
<dbReference type="Proteomes" id="UP000053961">
    <property type="component" value="Unassembled WGS sequence"/>
</dbReference>
<reference evidence="8 9" key="2">
    <citation type="journal article" date="2015" name="MBio">
        <title>Genome-Resolved Metagenomic Analysis Reveals Roles for Candidate Phyla and Other Microbial Community Members in Biogeochemical Transformations in Oil Reservoirs.</title>
        <authorList>
            <person name="Hu P."/>
            <person name="Tom L."/>
            <person name="Singh A."/>
            <person name="Thomas B.C."/>
            <person name="Baker B.J."/>
            <person name="Piceno Y.M."/>
            <person name="Andersen G.L."/>
            <person name="Banfield J.F."/>
        </authorList>
    </citation>
    <scope>NUCLEOTIDE SEQUENCE [LARGE SCALE GENOMIC DNA]</scope>
    <source>
        <strain evidence="6">57_489</strain>
    </source>
</reference>
<comment type="caution">
    <text evidence="6">The sequence shown here is derived from an EMBL/GenBank/DDBJ whole genome shotgun (WGS) entry which is preliminary data.</text>
</comment>
<dbReference type="InterPro" id="IPR051069">
    <property type="entry name" value="ACDS_complex_subunit"/>
</dbReference>
<reference evidence="7" key="1">
    <citation type="journal article" date="2015" name="MBio">
        <title>Genome-resolved metagenomic analysis reveals roles for candidate phyla and other microbial community members in biogeochemical transformations in oil reservoirs.</title>
        <authorList>
            <person name="Hu P."/>
            <person name="Tom L."/>
            <person name="Singh A."/>
            <person name="Thomas B.C."/>
            <person name="Baker B.J."/>
            <person name="Piceno Y.M."/>
            <person name="Andersen G.L."/>
            <person name="Banfield J.F."/>
        </authorList>
    </citation>
    <scope>NUCLEOTIDE SEQUENCE [LARGE SCALE GENOMIC DNA]</scope>
    <source>
        <strain evidence="7">56_747</strain>
    </source>
</reference>
<dbReference type="PANTHER" id="PTHR36214:SF3">
    <property type="entry name" value="ACETYL-COA DECARBONYLASE_SYNTHASE COMPLEX SUBUNIT GAMMA"/>
    <property type="match status" value="1"/>
</dbReference>
<keyword evidence="1" id="KW-0004">4Fe-4S</keyword>
<keyword evidence="2" id="KW-0479">Metal-binding</keyword>
<dbReference type="Proteomes" id="UP000057043">
    <property type="component" value="Unassembled WGS sequence"/>
</dbReference>
<accession>A0A124FMI5</accession>
<dbReference type="GO" id="GO:0051539">
    <property type="term" value="F:4 iron, 4 sulfur cluster binding"/>
    <property type="evidence" value="ECO:0007669"/>
    <property type="project" value="UniProtKB-KW"/>
</dbReference>
<evidence type="ECO:0000313" key="7">
    <source>
        <dbReference type="EMBL" id="KUK96389.1"/>
    </source>
</evidence>
<evidence type="ECO:0000256" key="4">
    <source>
        <dbReference type="ARBA" id="ARBA00023014"/>
    </source>
</evidence>
<name>A0A124FMI5_9EURY</name>
<evidence type="ECO:0000313" key="8">
    <source>
        <dbReference type="Proteomes" id="UP000053961"/>
    </source>
</evidence>
<evidence type="ECO:0000259" key="5">
    <source>
        <dbReference type="PROSITE" id="PS51656"/>
    </source>
</evidence>
<dbReference type="PANTHER" id="PTHR36214">
    <property type="match status" value="1"/>
</dbReference>
<dbReference type="Pfam" id="PF04060">
    <property type="entry name" value="FeS"/>
    <property type="match status" value="1"/>
</dbReference>
<proteinExistence type="predicted"/>
<evidence type="ECO:0000256" key="2">
    <source>
        <dbReference type="ARBA" id="ARBA00022723"/>
    </source>
</evidence>
<evidence type="ECO:0000256" key="1">
    <source>
        <dbReference type="ARBA" id="ARBA00022485"/>
    </source>
</evidence>
<evidence type="ECO:0000313" key="6">
    <source>
        <dbReference type="EMBL" id="KUK44861.1"/>
    </source>
</evidence>
<gene>
    <name evidence="6" type="ORF">XD72_0760</name>
    <name evidence="7" type="ORF">XE07_1147</name>
</gene>
<keyword evidence="4" id="KW-0411">Iron-sulfur</keyword>
<dbReference type="EMBL" id="LGHB01000014">
    <property type="protein sequence ID" value="KUK96389.1"/>
    <property type="molecule type" value="Genomic_DNA"/>
</dbReference>
<evidence type="ECO:0000313" key="9">
    <source>
        <dbReference type="Proteomes" id="UP000057043"/>
    </source>
</evidence>
<sequence length="232" mass="26186">MKEREIAKLLPGYNCGECGFKNCREFSRALLRSKDLYPCLCPFLDQERHLAEREKIEEILPEMRRLWREGGGEGRLDEEVEAEIRGVIDGLAADFALAPLPGEPSCREDVHPFDRDAKFEVGDVLRYRPLGCPVTHFGKIIKIYHGLVTVHMVGPRHLLGDESFAPKDVGVCLVAAFEGIVSRGRAPEVGETVSFLPEHCMMQKVHSGVIVHSEGRMVRIESIDLKVWQPKR</sequence>
<evidence type="ECO:0000256" key="3">
    <source>
        <dbReference type="ARBA" id="ARBA00023004"/>
    </source>
</evidence>
<dbReference type="PATRIC" id="fig|301375.6.peg.33"/>
<dbReference type="Gene3D" id="1.10.15.40">
    <property type="entry name" value="Electron transport complex subunit B, putative Fe-S cluster"/>
    <property type="match status" value="1"/>
</dbReference>
<dbReference type="EMBL" id="LGFT01000013">
    <property type="protein sequence ID" value="KUK44861.1"/>
    <property type="molecule type" value="Genomic_DNA"/>
</dbReference>